<dbReference type="AlphaFoldDB" id="A0A7W6GRM2"/>
<organism evidence="2 3">
    <name type="scientific">Sagittula marina</name>
    <dbReference type="NCBI Taxonomy" id="943940"/>
    <lineage>
        <taxon>Bacteria</taxon>
        <taxon>Pseudomonadati</taxon>
        <taxon>Pseudomonadota</taxon>
        <taxon>Alphaproteobacteria</taxon>
        <taxon>Rhodobacterales</taxon>
        <taxon>Roseobacteraceae</taxon>
        <taxon>Sagittula</taxon>
    </lineage>
</organism>
<gene>
    <name evidence="2" type="ORF">GGQ68_001384</name>
</gene>
<evidence type="ECO:0000313" key="2">
    <source>
        <dbReference type="EMBL" id="MBB3985055.1"/>
    </source>
</evidence>
<comment type="caution">
    <text evidence="2">The sequence shown here is derived from an EMBL/GenBank/DDBJ whole genome shotgun (WGS) entry which is preliminary data.</text>
</comment>
<keyword evidence="1" id="KW-1133">Transmembrane helix</keyword>
<reference evidence="2 3" key="1">
    <citation type="submission" date="2020-08" db="EMBL/GenBank/DDBJ databases">
        <title>Genomic Encyclopedia of Type Strains, Phase IV (KMG-IV): sequencing the most valuable type-strain genomes for metagenomic binning, comparative biology and taxonomic classification.</title>
        <authorList>
            <person name="Goeker M."/>
        </authorList>
    </citation>
    <scope>NUCLEOTIDE SEQUENCE [LARGE SCALE GENOMIC DNA]</scope>
    <source>
        <strain evidence="2 3">DSM 102235</strain>
    </source>
</reference>
<accession>A0A7W6GRM2</accession>
<keyword evidence="1" id="KW-0812">Transmembrane</keyword>
<sequence>MGFLSDTWPFFGAMALVGVIIWGALQPYIRQDRKRRQAQENQDD</sequence>
<proteinExistence type="predicted"/>
<evidence type="ECO:0000313" key="3">
    <source>
        <dbReference type="Proteomes" id="UP000541426"/>
    </source>
</evidence>
<name>A0A7W6GRM2_9RHOB</name>
<keyword evidence="3" id="KW-1185">Reference proteome</keyword>
<evidence type="ECO:0000256" key="1">
    <source>
        <dbReference type="SAM" id="Phobius"/>
    </source>
</evidence>
<keyword evidence="1" id="KW-0472">Membrane</keyword>
<dbReference type="Proteomes" id="UP000541426">
    <property type="component" value="Unassembled WGS sequence"/>
</dbReference>
<protein>
    <submittedName>
        <fullName evidence="2">Uncharacterized protein</fullName>
    </submittedName>
</protein>
<feature type="transmembrane region" description="Helical" evidence="1">
    <location>
        <begin position="6"/>
        <end position="25"/>
    </location>
</feature>
<dbReference type="EMBL" id="JACIEJ010000003">
    <property type="protein sequence ID" value="MBB3985055.1"/>
    <property type="molecule type" value="Genomic_DNA"/>
</dbReference>